<dbReference type="Gene3D" id="3.40.50.10850">
    <property type="entry name" value="Ntrc-like two-domain protein"/>
    <property type="match status" value="1"/>
</dbReference>
<reference evidence="1 2" key="1">
    <citation type="submission" date="2016-10" db="EMBL/GenBank/DDBJ databases">
        <authorList>
            <person name="de Groot N.N."/>
        </authorList>
    </citation>
    <scope>NUCLEOTIDE SEQUENCE [LARGE SCALE GENOMIC DNA]</scope>
    <source>
        <strain evidence="1 2">DSM 14045</strain>
    </source>
</reference>
<keyword evidence="2" id="KW-1185">Reference proteome</keyword>
<dbReference type="AlphaFoldDB" id="A0A1H3M392"/>
<dbReference type="InterPro" id="IPR027417">
    <property type="entry name" value="P-loop_NTPase"/>
</dbReference>
<sequence>MKKIKVGFLVDNSEYIRRLNNYVMKNLHERIESYVFSDICKINDFFKEKSNRIDVLLFEKSNKKIEDLEKLLKERQINLVAFENYAEIKEMDKNEIKEKNTPKYVKIVDMFEDVEKIIENIYYDICDEDIQLEGNEFDNSSKKIVGIYSLANSQFQLPFSFFTAEYLSGETISNKKVLLIDMQENSGLKIYLESLGKREGVMGLEDLLVMSESGKISSKRLNNSLSHFENFDIVNPAKDSSVIADLTHDMWKKLMNVLSNELDYEYIIVNFGTRCANFYEILKGCRKLFILKEDSFISNNRLEDFYKESRFDENDLVCEIPLIQPKNKMLDIDKIVEAWKWSEFGDLLRKTMVF</sequence>
<proteinExistence type="predicted"/>
<evidence type="ECO:0000313" key="1">
    <source>
        <dbReference type="EMBL" id="SDY71170.1"/>
    </source>
</evidence>
<dbReference type="OrthoDB" id="9777019at2"/>
<dbReference type="EMBL" id="FNPG01000030">
    <property type="protein sequence ID" value="SDY71170.1"/>
    <property type="molecule type" value="Genomic_DNA"/>
</dbReference>
<name>A0A1H3M392_9FIRM</name>
<dbReference type="Gene3D" id="3.40.50.300">
    <property type="entry name" value="P-loop containing nucleotide triphosphate hydrolases"/>
    <property type="match status" value="1"/>
</dbReference>
<dbReference type="STRING" id="1122142.SAMN02910414_02205"/>
<gene>
    <name evidence="1" type="ORF">SAMN02910414_02205</name>
</gene>
<dbReference type="Proteomes" id="UP000183918">
    <property type="component" value="Unassembled WGS sequence"/>
</dbReference>
<protein>
    <recommendedName>
        <fullName evidence="3">AAA domain-containing protein</fullName>
    </recommendedName>
</protein>
<accession>A0A1H3M392</accession>
<evidence type="ECO:0000313" key="2">
    <source>
        <dbReference type="Proteomes" id="UP000183918"/>
    </source>
</evidence>
<organism evidence="1 2">
    <name type="scientific">Lachnobacterium bovis DSM 14045</name>
    <dbReference type="NCBI Taxonomy" id="1122142"/>
    <lineage>
        <taxon>Bacteria</taxon>
        <taxon>Bacillati</taxon>
        <taxon>Bacillota</taxon>
        <taxon>Clostridia</taxon>
        <taxon>Lachnospirales</taxon>
        <taxon>Lachnospiraceae</taxon>
        <taxon>Lachnobacterium</taxon>
    </lineage>
</organism>
<evidence type="ECO:0008006" key="3">
    <source>
        <dbReference type="Google" id="ProtNLM"/>
    </source>
</evidence>
<dbReference type="RefSeq" id="WP_074718912.1">
    <property type="nucleotide sequence ID" value="NZ_FNPG01000030.1"/>
</dbReference>